<dbReference type="Proteomes" id="UP000216339">
    <property type="component" value="Unassembled WGS sequence"/>
</dbReference>
<evidence type="ECO:0000313" key="1">
    <source>
        <dbReference type="EMBL" id="PAP78207.1"/>
    </source>
</evidence>
<dbReference type="OrthoDB" id="1493709at2"/>
<keyword evidence="2" id="KW-1185">Reference proteome</keyword>
<protein>
    <recommendedName>
        <fullName evidence="3">Helix-turn-helix domain-containing protein</fullName>
    </recommendedName>
</protein>
<organism evidence="1 2">
    <name type="scientific">Rubrivirga marina</name>
    <dbReference type="NCBI Taxonomy" id="1196024"/>
    <lineage>
        <taxon>Bacteria</taxon>
        <taxon>Pseudomonadati</taxon>
        <taxon>Rhodothermota</taxon>
        <taxon>Rhodothermia</taxon>
        <taxon>Rhodothermales</taxon>
        <taxon>Rubricoccaceae</taxon>
        <taxon>Rubrivirga</taxon>
    </lineage>
</organism>
<comment type="caution">
    <text evidence="1">The sequence shown here is derived from an EMBL/GenBank/DDBJ whole genome shotgun (WGS) entry which is preliminary data.</text>
</comment>
<dbReference type="AlphaFoldDB" id="A0A271J4J7"/>
<dbReference type="RefSeq" id="WP_095511890.1">
    <property type="nucleotide sequence ID" value="NZ_MQWD01000001.1"/>
</dbReference>
<dbReference type="EMBL" id="MQWD01000001">
    <property type="protein sequence ID" value="PAP78207.1"/>
    <property type="molecule type" value="Genomic_DNA"/>
</dbReference>
<name>A0A271J4J7_9BACT</name>
<proteinExistence type="predicted"/>
<evidence type="ECO:0008006" key="3">
    <source>
        <dbReference type="Google" id="ProtNLM"/>
    </source>
</evidence>
<evidence type="ECO:0000313" key="2">
    <source>
        <dbReference type="Proteomes" id="UP000216339"/>
    </source>
</evidence>
<sequence length="130" mass="14812">MSAPTDVRKTLRLDELSEALRISRQTLVRWTDRGLINADLGWGVSDSNQETRLIEVDDSTIEFLEGFAGEYREDTVSRTEARRLLKLIDRNQVQKLIRQGSIKARKIKGETRVSVGSVEDYLMTLEGEEA</sequence>
<reference evidence="1 2" key="1">
    <citation type="submission" date="2016-11" db="EMBL/GenBank/DDBJ databases">
        <title>Study of marine rhodopsin-containing bacteria.</title>
        <authorList>
            <person name="Yoshizawa S."/>
            <person name="Kumagai Y."/>
            <person name="Kogure K."/>
        </authorList>
    </citation>
    <scope>NUCLEOTIDE SEQUENCE [LARGE SCALE GENOMIC DNA]</scope>
    <source>
        <strain evidence="1 2">SAORIC-28</strain>
    </source>
</reference>
<gene>
    <name evidence="1" type="ORF">BSZ37_18125</name>
</gene>
<accession>A0A271J4J7</accession>